<keyword evidence="1" id="KW-0472">Membrane</keyword>
<dbReference type="Gene3D" id="1.20.120.1220">
    <property type="match status" value="1"/>
</dbReference>
<comment type="caution">
    <text evidence="2">The sequence shown here is derived from an EMBL/GenBank/DDBJ whole genome shotgun (WGS) entry which is preliminary data.</text>
</comment>
<evidence type="ECO:0000313" key="2">
    <source>
        <dbReference type="EMBL" id="KFI89700.1"/>
    </source>
</evidence>
<feature type="transmembrane region" description="Helical" evidence="1">
    <location>
        <begin position="27"/>
        <end position="47"/>
    </location>
</feature>
<dbReference type="AlphaFoldDB" id="A0A087D2F0"/>
<dbReference type="eggNOG" id="ENOG5031Y3G">
    <property type="taxonomic scope" value="Bacteria"/>
</dbReference>
<feature type="transmembrane region" description="Helical" evidence="1">
    <location>
        <begin position="95"/>
        <end position="120"/>
    </location>
</feature>
<dbReference type="Proteomes" id="UP000029078">
    <property type="component" value="Unassembled WGS sequence"/>
</dbReference>
<dbReference type="STRING" id="78346.BRUM_0911"/>
<organism evidence="2 3">
    <name type="scientific">Bifidobacterium ruminantium</name>
    <dbReference type="NCBI Taxonomy" id="78346"/>
    <lineage>
        <taxon>Bacteria</taxon>
        <taxon>Bacillati</taxon>
        <taxon>Actinomycetota</taxon>
        <taxon>Actinomycetes</taxon>
        <taxon>Bifidobacteriales</taxon>
        <taxon>Bifidobacteriaceae</taxon>
        <taxon>Bifidobacterium</taxon>
    </lineage>
</organism>
<name>A0A087D2F0_BIFRU</name>
<dbReference type="RefSeq" id="WP_026645847.1">
    <property type="nucleotide sequence ID" value="NZ_JGZL01000007.1"/>
</dbReference>
<keyword evidence="1" id="KW-1133">Transmembrane helix</keyword>
<proteinExistence type="predicted"/>
<evidence type="ECO:0000313" key="3">
    <source>
        <dbReference type="Proteomes" id="UP000029078"/>
    </source>
</evidence>
<gene>
    <name evidence="2" type="ORF">BRUM_0911</name>
</gene>
<keyword evidence="3" id="KW-1185">Reference proteome</keyword>
<feature type="transmembrane region" description="Helical" evidence="1">
    <location>
        <begin position="132"/>
        <end position="155"/>
    </location>
</feature>
<dbReference type="EMBL" id="JGZL01000007">
    <property type="protein sequence ID" value="KFI89700.1"/>
    <property type="molecule type" value="Genomic_DNA"/>
</dbReference>
<keyword evidence="1" id="KW-0812">Transmembrane</keyword>
<accession>A0A087D2F0</accession>
<protein>
    <submittedName>
        <fullName evidence="2">Putative peptidase A24A, prepilin type IV</fullName>
    </submittedName>
</protein>
<reference evidence="2 3" key="1">
    <citation type="submission" date="2014-03" db="EMBL/GenBank/DDBJ databases">
        <title>Genomics of Bifidobacteria.</title>
        <authorList>
            <person name="Ventura M."/>
            <person name="Milani C."/>
            <person name="Lugli G.A."/>
        </authorList>
    </citation>
    <scope>NUCLEOTIDE SEQUENCE [LARGE SCALE GENOMIC DNA]</scope>
    <source>
        <strain evidence="2 3">LMG 21811</strain>
    </source>
</reference>
<sequence length="156" mass="17166">MWYMICLPSLLCGTAVSIEDIRSRRVPRAWIAFGCLAQIITDTAYAIAFNSLFLVLQALLFAVLSAALQGSLALIKPRALGFGDVTSTLMIGLSVGMFGLFAMVYWWLAIAVIGMLWMAFWTRFDPQKHTQFAGKTPFVPVIVIAGTIAVIISMFH</sequence>
<evidence type="ECO:0000256" key="1">
    <source>
        <dbReference type="SAM" id="Phobius"/>
    </source>
</evidence>
<feature type="transmembrane region" description="Helical" evidence="1">
    <location>
        <begin position="54"/>
        <end position="75"/>
    </location>
</feature>